<sequence>MVATEEFREERTLNCLSGHEIDVQHLPEHLQMKASISSISKPKNPTVPGLIAPSVEASTDLYKKMMLEAEKQAIAAALRAAGDNRTIAAKMMGISRSQLYKKLSKFQSPASLEE</sequence>
<evidence type="ECO:0000313" key="2">
    <source>
        <dbReference type="EMBL" id="RNB75184.1"/>
    </source>
</evidence>
<dbReference type="InterPro" id="IPR002197">
    <property type="entry name" value="HTH_Fis"/>
</dbReference>
<accession>A0A3M8CHE9</accession>
<evidence type="ECO:0000259" key="1">
    <source>
        <dbReference type="Pfam" id="PF02954"/>
    </source>
</evidence>
<dbReference type="Pfam" id="PF02954">
    <property type="entry name" value="HTH_8"/>
    <property type="match status" value="1"/>
</dbReference>
<dbReference type="Gene3D" id="1.10.10.60">
    <property type="entry name" value="Homeodomain-like"/>
    <property type="match status" value="1"/>
</dbReference>
<keyword evidence="3" id="KW-1185">Reference proteome</keyword>
<name>A0A3M8CHE9_9BACL</name>
<dbReference type="OrthoDB" id="9802388at2"/>
<protein>
    <recommendedName>
        <fullName evidence="1">DNA binding HTH domain-containing protein</fullName>
    </recommendedName>
</protein>
<dbReference type="GO" id="GO:0043565">
    <property type="term" value="F:sequence-specific DNA binding"/>
    <property type="evidence" value="ECO:0007669"/>
    <property type="project" value="InterPro"/>
</dbReference>
<dbReference type="EMBL" id="RHHR01000010">
    <property type="protein sequence ID" value="RNB75184.1"/>
    <property type="molecule type" value="Genomic_DNA"/>
</dbReference>
<proteinExistence type="predicted"/>
<dbReference type="PRINTS" id="PR01590">
    <property type="entry name" value="HTHFIS"/>
</dbReference>
<evidence type="ECO:0000313" key="3">
    <source>
        <dbReference type="Proteomes" id="UP000282028"/>
    </source>
</evidence>
<organism evidence="2 3">
    <name type="scientific">Brevibacillus invocatus</name>
    <dbReference type="NCBI Taxonomy" id="173959"/>
    <lineage>
        <taxon>Bacteria</taxon>
        <taxon>Bacillati</taxon>
        <taxon>Bacillota</taxon>
        <taxon>Bacilli</taxon>
        <taxon>Bacillales</taxon>
        <taxon>Paenibacillaceae</taxon>
        <taxon>Brevibacillus</taxon>
    </lineage>
</organism>
<feature type="domain" description="DNA binding HTH" evidence="1">
    <location>
        <begin position="68"/>
        <end position="106"/>
    </location>
</feature>
<dbReference type="SUPFAM" id="SSF46689">
    <property type="entry name" value="Homeodomain-like"/>
    <property type="match status" value="1"/>
</dbReference>
<dbReference type="InterPro" id="IPR009057">
    <property type="entry name" value="Homeodomain-like_sf"/>
</dbReference>
<gene>
    <name evidence="2" type="ORF">EDM52_06190</name>
</gene>
<reference evidence="2 3" key="1">
    <citation type="submission" date="2018-10" db="EMBL/GenBank/DDBJ databases">
        <title>Phylogenomics of Brevibacillus.</title>
        <authorList>
            <person name="Dunlap C."/>
        </authorList>
    </citation>
    <scope>NUCLEOTIDE SEQUENCE [LARGE SCALE GENOMIC DNA]</scope>
    <source>
        <strain evidence="2 3">JCM 12215</strain>
    </source>
</reference>
<dbReference type="AlphaFoldDB" id="A0A3M8CHE9"/>
<comment type="caution">
    <text evidence="2">The sequence shown here is derived from an EMBL/GenBank/DDBJ whole genome shotgun (WGS) entry which is preliminary data.</text>
</comment>
<dbReference type="Proteomes" id="UP000282028">
    <property type="component" value="Unassembled WGS sequence"/>
</dbReference>